<dbReference type="SMART" id="SM00382">
    <property type="entry name" value="AAA"/>
    <property type="match status" value="3"/>
</dbReference>
<dbReference type="AlphaFoldDB" id="A0A6N7WP16"/>
<evidence type="ECO:0000256" key="3">
    <source>
        <dbReference type="ARBA" id="ARBA00022448"/>
    </source>
</evidence>
<evidence type="ECO:0000256" key="6">
    <source>
        <dbReference type="ARBA" id="ARBA00022741"/>
    </source>
</evidence>
<evidence type="ECO:0000256" key="4">
    <source>
        <dbReference type="ARBA" id="ARBA00022475"/>
    </source>
</evidence>
<evidence type="ECO:0000256" key="1">
    <source>
        <dbReference type="ARBA" id="ARBA00004202"/>
    </source>
</evidence>
<feature type="domain" description="ABC transmembrane type-1" evidence="12">
    <location>
        <begin position="525"/>
        <end position="793"/>
    </location>
</feature>
<dbReference type="GO" id="GO:0140359">
    <property type="term" value="F:ABC-type transporter activity"/>
    <property type="evidence" value="ECO:0007669"/>
    <property type="project" value="InterPro"/>
</dbReference>
<keyword evidence="7 13" id="KW-0067">ATP-binding</keyword>
<dbReference type="FunFam" id="3.40.50.300:FF:000221">
    <property type="entry name" value="Multidrug ABC transporter ATP-binding protein"/>
    <property type="match status" value="1"/>
</dbReference>
<dbReference type="InterPro" id="IPR003593">
    <property type="entry name" value="AAA+_ATPase"/>
</dbReference>
<feature type="domain" description="ABC transporter" evidence="11">
    <location>
        <begin position="274"/>
        <end position="496"/>
    </location>
</feature>
<evidence type="ECO:0000256" key="7">
    <source>
        <dbReference type="ARBA" id="ARBA00022840"/>
    </source>
</evidence>
<dbReference type="PROSITE" id="PS00211">
    <property type="entry name" value="ABC_TRANSPORTER_1"/>
    <property type="match status" value="1"/>
</dbReference>
<dbReference type="Pfam" id="PF00005">
    <property type="entry name" value="ABC_tran"/>
    <property type="match status" value="3"/>
</dbReference>
<feature type="domain" description="ABC transporter" evidence="11">
    <location>
        <begin position="2"/>
        <end position="246"/>
    </location>
</feature>
<organism evidence="13 14">
    <name type="scientific">Eisenbergiella porci</name>
    <dbReference type="NCBI Taxonomy" id="2652274"/>
    <lineage>
        <taxon>Bacteria</taxon>
        <taxon>Bacillati</taxon>
        <taxon>Bacillota</taxon>
        <taxon>Clostridia</taxon>
        <taxon>Lachnospirales</taxon>
        <taxon>Lachnospiraceae</taxon>
        <taxon>Eisenbergiella</taxon>
    </lineage>
</organism>
<evidence type="ECO:0000256" key="5">
    <source>
        <dbReference type="ARBA" id="ARBA00022692"/>
    </source>
</evidence>
<evidence type="ECO:0000256" key="10">
    <source>
        <dbReference type="SAM" id="Phobius"/>
    </source>
</evidence>
<feature type="transmembrane region" description="Helical" evidence="10">
    <location>
        <begin position="781"/>
        <end position="801"/>
    </location>
</feature>
<keyword evidence="8 10" id="KW-1133">Transmembrane helix</keyword>
<keyword evidence="14" id="KW-1185">Reference proteome</keyword>
<feature type="transmembrane region" description="Helical" evidence="10">
    <location>
        <begin position="525"/>
        <end position="545"/>
    </location>
</feature>
<evidence type="ECO:0000256" key="8">
    <source>
        <dbReference type="ARBA" id="ARBA00022989"/>
    </source>
</evidence>
<evidence type="ECO:0000259" key="11">
    <source>
        <dbReference type="PROSITE" id="PS50893"/>
    </source>
</evidence>
<feature type="transmembrane region" description="Helical" evidence="10">
    <location>
        <begin position="565"/>
        <end position="591"/>
    </location>
</feature>
<dbReference type="CDD" id="cd03225">
    <property type="entry name" value="ABC_cobalt_CbiO_domain1"/>
    <property type="match status" value="1"/>
</dbReference>
<dbReference type="InterPro" id="IPR003439">
    <property type="entry name" value="ABC_transporter-like_ATP-bd"/>
</dbReference>
<dbReference type="Pfam" id="PF00664">
    <property type="entry name" value="ABC_membrane"/>
    <property type="match status" value="1"/>
</dbReference>
<dbReference type="SUPFAM" id="SSF52540">
    <property type="entry name" value="P-loop containing nucleoside triphosphate hydrolases"/>
    <property type="match status" value="3"/>
</dbReference>
<dbReference type="GO" id="GO:0005886">
    <property type="term" value="C:plasma membrane"/>
    <property type="evidence" value="ECO:0007669"/>
    <property type="project" value="UniProtKB-SubCell"/>
</dbReference>
<dbReference type="InterPro" id="IPR011527">
    <property type="entry name" value="ABC1_TM_dom"/>
</dbReference>
<dbReference type="PROSITE" id="PS50929">
    <property type="entry name" value="ABC_TM1F"/>
    <property type="match status" value="1"/>
</dbReference>
<dbReference type="Proteomes" id="UP000436047">
    <property type="component" value="Unassembled WGS sequence"/>
</dbReference>
<evidence type="ECO:0000313" key="13">
    <source>
        <dbReference type="EMBL" id="MSS91424.1"/>
    </source>
</evidence>
<dbReference type="InterPro" id="IPR017871">
    <property type="entry name" value="ABC_transporter-like_CS"/>
</dbReference>
<dbReference type="PANTHER" id="PTHR24221">
    <property type="entry name" value="ATP-BINDING CASSETTE SUB-FAMILY B"/>
    <property type="match status" value="1"/>
</dbReference>
<dbReference type="GeneID" id="86056330"/>
<evidence type="ECO:0000313" key="14">
    <source>
        <dbReference type="Proteomes" id="UP000436047"/>
    </source>
</evidence>
<dbReference type="GO" id="GO:0034040">
    <property type="term" value="F:ATPase-coupled lipid transmembrane transporter activity"/>
    <property type="evidence" value="ECO:0007669"/>
    <property type="project" value="TreeGrafter"/>
</dbReference>
<dbReference type="InterPro" id="IPR027417">
    <property type="entry name" value="P-loop_NTPase"/>
</dbReference>
<keyword evidence="9 10" id="KW-0472">Membrane</keyword>
<comment type="caution">
    <text evidence="13">The sequence shown here is derived from an EMBL/GenBank/DDBJ whole genome shotgun (WGS) entry which is preliminary data.</text>
</comment>
<dbReference type="GO" id="GO:0005524">
    <property type="term" value="F:ATP binding"/>
    <property type="evidence" value="ECO:0007669"/>
    <property type="project" value="UniProtKB-KW"/>
</dbReference>
<dbReference type="Gene3D" id="3.40.50.300">
    <property type="entry name" value="P-loop containing nucleotide triphosphate hydrolases"/>
    <property type="match status" value="3"/>
</dbReference>
<dbReference type="EMBL" id="VUMI01000065">
    <property type="protein sequence ID" value="MSS91424.1"/>
    <property type="molecule type" value="Genomic_DNA"/>
</dbReference>
<evidence type="ECO:0000256" key="9">
    <source>
        <dbReference type="ARBA" id="ARBA00023136"/>
    </source>
</evidence>
<gene>
    <name evidence="13" type="ORF">FYJ45_25295</name>
</gene>
<reference evidence="13 14" key="1">
    <citation type="submission" date="2019-08" db="EMBL/GenBank/DDBJ databases">
        <title>In-depth cultivation of the pig gut microbiome towards novel bacterial diversity and tailored functional studies.</title>
        <authorList>
            <person name="Wylensek D."/>
            <person name="Hitch T.C.A."/>
            <person name="Clavel T."/>
        </authorList>
    </citation>
    <scope>NUCLEOTIDE SEQUENCE [LARGE SCALE GENOMIC DNA]</scope>
    <source>
        <strain evidence="13 14">WCA-389-WT-23B</strain>
    </source>
</reference>
<dbReference type="GO" id="GO:0016887">
    <property type="term" value="F:ATP hydrolysis activity"/>
    <property type="evidence" value="ECO:0007669"/>
    <property type="project" value="InterPro"/>
</dbReference>
<keyword evidence="3" id="KW-0813">Transport</keyword>
<accession>A0A6N7WP16</accession>
<dbReference type="PANTHER" id="PTHR24221:SF654">
    <property type="entry name" value="ATP-BINDING CASSETTE SUB-FAMILY B MEMBER 6"/>
    <property type="match status" value="1"/>
</dbReference>
<dbReference type="InterPro" id="IPR036640">
    <property type="entry name" value="ABC1_TM_sf"/>
</dbReference>
<dbReference type="PROSITE" id="PS50893">
    <property type="entry name" value="ABC_TRANSPORTER_2"/>
    <property type="match status" value="3"/>
</dbReference>
<name>A0A6N7WP16_9FIRM</name>
<keyword evidence="5 10" id="KW-0812">Transmembrane</keyword>
<feature type="domain" description="ABC transporter" evidence="11">
    <location>
        <begin position="843"/>
        <end position="1078"/>
    </location>
</feature>
<evidence type="ECO:0000259" key="12">
    <source>
        <dbReference type="PROSITE" id="PS50929"/>
    </source>
</evidence>
<comment type="subcellular location">
    <subcellularLocation>
        <location evidence="2">Cell membrane</location>
        <topology evidence="2">Multi-pass membrane protein</topology>
    </subcellularLocation>
    <subcellularLocation>
        <location evidence="1">Cell membrane</location>
        <topology evidence="1">Peripheral membrane protein</topology>
    </subcellularLocation>
</comment>
<keyword evidence="4" id="KW-1003">Cell membrane</keyword>
<evidence type="ECO:0000256" key="2">
    <source>
        <dbReference type="ARBA" id="ARBA00004651"/>
    </source>
</evidence>
<dbReference type="InterPro" id="IPR015856">
    <property type="entry name" value="ABC_transpr_CbiO/EcfA_su"/>
</dbReference>
<sequence length="1094" mass="121224">MITFDDVSFTYQGSISDGSEPPVLRHIHFHAERGECIVLCGKSGCGKTTMLRMVNGLVPHFYQGCLEGDITVGNVNIKEASLPQIAAVAGSVFQNPRTQFFHLDTTGEMAFNMENLNVPHDKMVERLKETAWKLDIQALMDRDIFQLSGGEKQQIACGSVYASMPAVIVMDEPSSNLDMESIRKLQDLIRTMKDEGKTILISEHRLWYLEDIADRYVLLNDGQIEHEFTGDEILTLSSRKLEQAGLRAVRPEQIWNTGRHTIKQKNDLDETAFLEIEGLQFSRQMKQVLDINRLAIPKGAIVAVIGENGAGKSTFALCLCGLLKHHGTVRINGERIPNKKLSEQTYLVMQEPGHQLFSDSVLGELMLNNGTITETEAADVLEKIGLAGLGKRHPGALSGGQQQRLSLGVALCMNRKIMLYDEPTSGQDGSNLMRTAKMIREANEKAFCSMMITHDPELILRCATHILHIHSGEIKKFTKLDERGILYMKKVFGENSQTEKPLKTGIPRLLEFSGKYRGLFSVSQILAGFSSLLLLAPFLCIYFAARELLVGMSGSGYDTVHMLQWGIWALVFELAGLAVNFIALLCSHVGAFHTEKNLKMAVLRHLSEMPLGYFEENPGGKLRKIIDENSAQVEGYLAHQMPDLVGAQVTTVVGLILMLAIDWRIGLPLILLLIAGFACQMTMMGEKTMSFMKRYQDAQEEMNHEAVEFVRGISVIKVFGQSAYSIRKFRDAITAYRDDALAFTMACKPGYVGFNTIVNSSFLVLVPAALIGMTFSGDTVAFAGKFLFYLAFAPACASMLNKIMYMSNYKMQAVESMRRIDTILLAKPQKQPMQPVKPQSGDICFEHVTFTYPTGEAPAITDISFIARAGTTTALVGHSGSGKTTIASLIPRFYDTQEGSIMIGGTSLNQIERESLMKQVAFVFQNPKLRKATLEDNIRGGCHDADRDAILRAAHLAQCDDILKKLPDGLDSVVGKKGVYLSGGEVQRIAIARAILKNAPILVLDEATAFADPENEVQLQKALTELQKGKTVIMVAHRLSTVQNADQILVMKEGNIVERGTHETLLELHGEYAHMWENYNQSISWKIAKEVRSC</sequence>
<proteinExistence type="predicted"/>
<dbReference type="InterPro" id="IPR039421">
    <property type="entry name" value="Type_1_exporter"/>
</dbReference>
<protein>
    <submittedName>
        <fullName evidence="13">ATP-binding cassette domain-containing protein</fullName>
    </submittedName>
</protein>
<keyword evidence="6" id="KW-0547">Nucleotide-binding</keyword>
<feature type="transmembrane region" description="Helical" evidence="10">
    <location>
        <begin position="751"/>
        <end position="775"/>
    </location>
</feature>
<dbReference type="Gene3D" id="1.20.1560.10">
    <property type="entry name" value="ABC transporter type 1, transmembrane domain"/>
    <property type="match status" value="1"/>
</dbReference>
<dbReference type="SUPFAM" id="SSF90123">
    <property type="entry name" value="ABC transporter transmembrane region"/>
    <property type="match status" value="1"/>
</dbReference>
<dbReference type="NCBIfam" id="NF010167">
    <property type="entry name" value="PRK13648.1"/>
    <property type="match status" value="3"/>
</dbReference>
<dbReference type="RefSeq" id="WP_008978101.1">
    <property type="nucleotide sequence ID" value="NZ_VUMI01000065.1"/>
</dbReference>